<organism>
    <name type="scientific">Serpula lacrymans var. lacrymans (strain S7.9)</name>
    <name type="common">Dry rot fungus</name>
    <dbReference type="NCBI Taxonomy" id="578457"/>
    <lineage>
        <taxon>Eukaryota</taxon>
        <taxon>Fungi</taxon>
        <taxon>Dikarya</taxon>
        <taxon>Basidiomycota</taxon>
        <taxon>Agaricomycotina</taxon>
        <taxon>Agaricomycetes</taxon>
        <taxon>Agaricomycetidae</taxon>
        <taxon>Boletales</taxon>
        <taxon>Coniophorineae</taxon>
        <taxon>Serpulaceae</taxon>
        <taxon>Serpula</taxon>
    </lineage>
</organism>
<dbReference type="AlphaFoldDB" id="F8NFA7"/>
<proteinExistence type="predicted"/>
<protein>
    <submittedName>
        <fullName evidence="1">Uncharacterized protein</fullName>
    </submittedName>
</protein>
<dbReference type="GeneID" id="18810674"/>
<gene>
    <name evidence="1" type="ORF">SERLADRAFT_376976</name>
</gene>
<evidence type="ECO:0000313" key="1">
    <source>
        <dbReference type="EMBL" id="EGO31190.1"/>
    </source>
</evidence>
<feature type="non-terminal residue" evidence="1">
    <location>
        <position position="1"/>
    </location>
</feature>
<dbReference type="KEGG" id="sla:SERLADRAFT_376976"/>
<accession>F8NFA7</accession>
<dbReference type="RefSeq" id="XP_007313074.1">
    <property type="nucleotide sequence ID" value="XM_007313012.1"/>
</dbReference>
<name>F8NFA7_SERL9</name>
<dbReference type="HOGENOM" id="CLU_3147332_0_0_1"/>
<dbReference type="EMBL" id="GL945428">
    <property type="protein sequence ID" value="EGO31190.1"/>
    <property type="molecule type" value="Genomic_DNA"/>
</dbReference>
<sequence length="49" mass="5670">DQRPALRDPFRFDFPSFKLANHSLIDARVHESPLLSFEPRKEGLYGNGQ</sequence>
<reference evidence="1" key="1">
    <citation type="submission" date="2011-04" db="EMBL/GenBank/DDBJ databases">
        <title>Evolution of plant cell wall degrading machinery underlies the functional diversity of forest fungi.</title>
        <authorList>
            <consortium name="US DOE Joint Genome Institute (JGI-PGF)"/>
            <person name="Eastwood D.C."/>
            <person name="Floudas D."/>
            <person name="Binder M."/>
            <person name="Majcherczyk A."/>
            <person name="Schneider P."/>
            <person name="Aerts A."/>
            <person name="Asiegbu F.O."/>
            <person name="Baker S.E."/>
            <person name="Barry K."/>
            <person name="Bendiksby M."/>
            <person name="Blumentritt M."/>
            <person name="Coutinho P.M."/>
            <person name="Cullen D."/>
            <person name="Cullen D."/>
            <person name="Gathman A."/>
            <person name="Goodell B."/>
            <person name="Henrissat B."/>
            <person name="Ihrmark K."/>
            <person name="Kauserud H."/>
            <person name="Kohler A."/>
            <person name="LaButti K."/>
            <person name="Lapidus A."/>
            <person name="Lavin J.L."/>
            <person name="Lee Y.-H."/>
            <person name="Lindquist E."/>
            <person name="Lilly W."/>
            <person name="Lucas S."/>
            <person name="Morin E."/>
            <person name="Murat C."/>
            <person name="Oguiza J.A."/>
            <person name="Park J."/>
            <person name="Pisabarro A.G."/>
            <person name="Riley R."/>
            <person name="Rosling A."/>
            <person name="Salamov A."/>
            <person name="Schmidt O."/>
            <person name="Schmutz J."/>
            <person name="Skrede I."/>
            <person name="Stenlid J."/>
            <person name="Wiebenga A."/>
            <person name="Xie X."/>
            <person name="Kues U."/>
            <person name="Hibbett D.S."/>
            <person name="Hoffmeister D."/>
            <person name="Hogberg N."/>
            <person name="Martin F."/>
            <person name="Grigoriev I.V."/>
            <person name="Watkinson S.C."/>
        </authorList>
    </citation>
    <scope>NUCLEOTIDE SEQUENCE</scope>
    <source>
        <strain evidence="1">S7.9</strain>
    </source>
</reference>
<dbReference type="Proteomes" id="UP000008064">
    <property type="component" value="Unassembled WGS sequence"/>
</dbReference>